<sequence>MGNYNSRKKSKAPKQGRKEKPPDMEKAKKKKPFFGHLKRKSSPKIVLLLPLDKRNQLAETSIPPGLWAGRPEDEAGATATLAASSLRGAGDGTDHREDSQTHEMKKILVFLLLLDAHLQEEWWGMDGGTKGAQTWQDLHTHLLSENETEGEAEAQPHPQRHWHRTRHQC</sequence>
<dbReference type="Ensembl" id="ENSMODT00000003719.3">
    <property type="protein sequence ID" value="ENSMODP00000003637.3"/>
    <property type="gene ID" value="ENSMODG00000002993.3"/>
</dbReference>
<proteinExistence type="predicted"/>
<dbReference type="PANTHER" id="PTHR37335:SF1">
    <property type="entry name" value="RIKEN CDNA 1700003F12 GENE"/>
    <property type="match status" value="1"/>
</dbReference>
<feature type="region of interest" description="Disordered" evidence="1">
    <location>
        <begin position="146"/>
        <end position="169"/>
    </location>
</feature>
<dbReference type="eggNOG" id="ENOG502T9GG">
    <property type="taxonomic scope" value="Eukaryota"/>
</dbReference>
<accession>F6Q4B9</accession>
<feature type="region of interest" description="Disordered" evidence="1">
    <location>
        <begin position="61"/>
        <end position="100"/>
    </location>
</feature>
<dbReference type="GeneTree" id="ENSGT00390000013020"/>
<dbReference type="RefSeq" id="XP_007474267.1">
    <property type="nucleotide sequence ID" value="XM_007474205.3"/>
</dbReference>
<keyword evidence="3" id="KW-1185">Reference proteome</keyword>
<feature type="compositionally biased region" description="Basic residues" evidence="1">
    <location>
        <begin position="27"/>
        <end position="38"/>
    </location>
</feature>
<feature type="compositionally biased region" description="Basic residues" evidence="1">
    <location>
        <begin position="1"/>
        <end position="15"/>
    </location>
</feature>
<dbReference type="InParanoid" id="F6Q4B9"/>
<evidence type="ECO:0000313" key="3">
    <source>
        <dbReference type="Proteomes" id="UP000002280"/>
    </source>
</evidence>
<protein>
    <submittedName>
        <fullName evidence="2">Uncharacterized protein</fullName>
    </submittedName>
</protein>
<feature type="compositionally biased region" description="Basic residues" evidence="1">
    <location>
        <begin position="158"/>
        <end position="169"/>
    </location>
</feature>
<feature type="compositionally biased region" description="Basic and acidic residues" evidence="1">
    <location>
        <begin position="16"/>
        <end position="26"/>
    </location>
</feature>
<organism evidence="2 3">
    <name type="scientific">Monodelphis domestica</name>
    <name type="common">Gray short-tailed opossum</name>
    <dbReference type="NCBI Taxonomy" id="13616"/>
    <lineage>
        <taxon>Eukaryota</taxon>
        <taxon>Metazoa</taxon>
        <taxon>Chordata</taxon>
        <taxon>Craniata</taxon>
        <taxon>Vertebrata</taxon>
        <taxon>Euteleostomi</taxon>
        <taxon>Mammalia</taxon>
        <taxon>Metatheria</taxon>
        <taxon>Didelphimorphia</taxon>
        <taxon>Didelphidae</taxon>
        <taxon>Monodelphis</taxon>
    </lineage>
</organism>
<dbReference type="OrthoDB" id="9450924at2759"/>
<dbReference type="KEGG" id="mdo:103104934"/>
<gene>
    <name evidence="2" type="primary">C1H20orf144</name>
</gene>
<dbReference type="Pfam" id="PF15318">
    <property type="entry name" value="Bclt"/>
    <property type="match status" value="2"/>
</dbReference>
<evidence type="ECO:0000256" key="1">
    <source>
        <dbReference type="SAM" id="MobiDB-lite"/>
    </source>
</evidence>
<reference evidence="2" key="2">
    <citation type="submission" date="2025-08" db="UniProtKB">
        <authorList>
            <consortium name="Ensembl"/>
        </authorList>
    </citation>
    <scope>IDENTIFICATION</scope>
</reference>
<reference evidence="2 3" key="1">
    <citation type="journal article" date="2007" name="Nature">
        <title>Genome of the marsupial Monodelphis domestica reveals innovation in non-coding sequences.</title>
        <authorList>
            <person name="Mikkelsen T.S."/>
            <person name="Wakefield M.J."/>
            <person name="Aken B."/>
            <person name="Amemiya C.T."/>
            <person name="Chang J.L."/>
            <person name="Duke S."/>
            <person name="Garber M."/>
            <person name="Gentles A.J."/>
            <person name="Goodstadt L."/>
            <person name="Heger A."/>
            <person name="Jurka J."/>
            <person name="Kamal M."/>
            <person name="Mauceli E."/>
            <person name="Searle S.M."/>
            <person name="Sharpe T."/>
            <person name="Baker M.L."/>
            <person name="Batzer M.A."/>
            <person name="Benos P.V."/>
            <person name="Belov K."/>
            <person name="Clamp M."/>
            <person name="Cook A."/>
            <person name="Cuff J."/>
            <person name="Das R."/>
            <person name="Davidow L."/>
            <person name="Deakin J.E."/>
            <person name="Fazzari M.J."/>
            <person name="Glass J.L."/>
            <person name="Grabherr M."/>
            <person name="Greally J.M."/>
            <person name="Gu W."/>
            <person name="Hore T.A."/>
            <person name="Huttley G.A."/>
            <person name="Kleber M."/>
            <person name="Jirtle R.L."/>
            <person name="Koina E."/>
            <person name="Lee J.T."/>
            <person name="Mahony S."/>
            <person name="Marra M.A."/>
            <person name="Miller R.D."/>
            <person name="Nicholls R.D."/>
            <person name="Oda M."/>
            <person name="Papenfuss A.T."/>
            <person name="Parra Z.E."/>
            <person name="Pollock D.D."/>
            <person name="Ray D.A."/>
            <person name="Schein J.E."/>
            <person name="Speed T.P."/>
            <person name="Thompson K."/>
            <person name="VandeBerg J.L."/>
            <person name="Wade C.M."/>
            <person name="Walker J.A."/>
            <person name="Waters P.D."/>
            <person name="Webber C."/>
            <person name="Weidman J.R."/>
            <person name="Xie X."/>
            <person name="Zody M.C."/>
            <person name="Baldwin J."/>
            <person name="Abdouelleil A."/>
            <person name="Abdulkadir J."/>
            <person name="Abebe A."/>
            <person name="Abera B."/>
            <person name="Abreu J."/>
            <person name="Acer S.C."/>
            <person name="Aftuck L."/>
            <person name="Alexander A."/>
            <person name="An P."/>
            <person name="Anderson E."/>
            <person name="Anderson S."/>
            <person name="Arachi H."/>
            <person name="Azer M."/>
            <person name="Bachantsang P."/>
            <person name="Barry A."/>
            <person name="Bayul T."/>
            <person name="Berlin A."/>
            <person name="Bessette D."/>
            <person name="Bloom T."/>
            <person name="Bloom T."/>
            <person name="Boguslavskiy L."/>
            <person name="Bonnet C."/>
            <person name="Boukhgalter B."/>
            <person name="Bourzgui I."/>
            <person name="Brown A."/>
            <person name="Cahill P."/>
            <person name="Channer S."/>
            <person name="Cheshatsang Y."/>
            <person name="Chuda L."/>
            <person name="Citroen M."/>
            <person name="Collymore A."/>
            <person name="Cooke P."/>
            <person name="Costello M."/>
            <person name="D'Aco K."/>
            <person name="Daza R."/>
            <person name="De Haan G."/>
            <person name="DeGray S."/>
            <person name="DeMaso C."/>
            <person name="Dhargay N."/>
            <person name="Dooley K."/>
            <person name="Dooley E."/>
            <person name="Doricent M."/>
            <person name="Dorje P."/>
            <person name="Dorjee K."/>
            <person name="Dupes A."/>
            <person name="Elong R."/>
            <person name="Falk J."/>
            <person name="Farina A."/>
            <person name="Faro S."/>
            <person name="Ferguson D."/>
            <person name="Fisher S."/>
            <person name="Foley C.D."/>
            <person name="Franke A."/>
            <person name="Friedrich D."/>
            <person name="Gadbois L."/>
            <person name="Gearin G."/>
            <person name="Gearin C.R."/>
            <person name="Giannoukos G."/>
            <person name="Goode T."/>
            <person name="Graham J."/>
            <person name="Grandbois E."/>
            <person name="Grewal S."/>
            <person name="Gyaltsen K."/>
            <person name="Hafez N."/>
            <person name="Hagos B."/>
            <person name="Hall J."/>
            <person name="Henson C."/>
            <person name="Hollinger A."/>
            <person name="Honan T."/>
            <person name="Huard M.D."/>
            <person name="Hughes L."/>
            <person name="Hurhula B."/>
            <person name="Husby M.E."/>
            <person name="Kamat A."/>
            <person name="Kanga B."/>
            <person name="Kashin S."/>
            <person name="Khazanovich D."/>
            <person name="Kisner P."/>
            <person name="Lance K."/>
            <person name="Lara M."/>
            <person name="Lee W."/>
            <person name="Lennon N."/>
            <person name="Letendre F."/>
            <person name="LeVine R."/>
            <person name="Lipovsky A."/>
            <person name="Liu X."/>
            <person name="Liu J."/>
            <person name="Liu S."/>
            <person name="Lokyitsang T."/>
            <person name="Lokyitsang Y."/>
            <person name="Lubonja R."/>
            <person name="Lui A."/>
            <person name="MacDonald P."/>
            <person name="Magnisalis V."/>
            <person name="Maru K."/>
            <person name="Matthews C."/>
            <person name="McCusker W."/>
            <person name="McDonough S."/>
            <person name="Mehta T."/>
            <person name="Meldrim J."/>
            <person name="Meneus L."/>
            <person name="Mihai O."/>
            <person name="Mihalev A."/>
            <person name="Mihova T."/>
            <person name="Mittelman R."/>
            <person name="Mlenga V."/>
            <person name="Montmayeur A."/>
            <person name="Mulrain L."/>
            <person name="Navidi A."/>
            <person name="Naylor J."/>
            <person name="Negash T."/>
            <person name="Nguyen T."/>
            <person name="Nguyen N."/>
            <person name="Nicol R."/>
            <person name="Norbu C."/>
            <person name="Norbu N."/>
            <person name="Novod N."/>
            <person name="O'Neill B."/>
            <person name="Osman S."/>
            <person name="Markiewicz E."/>
            <person name="Oyono O.L."/>
            <person name="Patti C."/>
            <person name="Phunkhang P."/>
            <person name="Pierre F."/>
            <person name="Priest M."/>
            <person name="Raghuraman S."/>
            <person name="Rege F."/>
            <person name="Reyes R."/>
            <person name="Rise C."/>
            <person name="Rogov P."/>
            <person name="Ross K."/>
            <person name="Ryan E."/>
            <person name="Settipalli S."/>
            <person name="Shea T."/>
            <person name="Sherpa N."/>
            <person name="Shi L."/>
            <person name="Shih D."/>
            <person name="Sparrow T."/>
            <person name="Spaulding J."/>
            <person name="Stalker J."/>
            <person name="Stange-Thomann N."/>
            <person name="Stavropoulos S."/>
            <person name="Stone C."/>
            <person name="Strader C."/>
            <person name="Tesfaye S."/>
            <person name="Thomson T."/>
            <person name="Thoulutsang Y."/>
            <person name="Thoulutsang D."/>
            <person name="Topham K."/>
            <person name="Topping I."/>
            <person name="Tsamla T."/>
            <person name="Vassiliev H."/>
            <person name="Vo A."/>
            <person name="Wangchuk T."/>
            <person name="Wangdi T."/>
            <person name="Weiand M."/>
            <person name="Wilkinson J."/>
            <person name="Wilson A."/>
            <person name="Yadav S."/>
            <person name="Young G."/>
            <person name="Yu Q."/>
            <person name="Zembek L."/>
            <person name="Zhong D."/>
            <person name="Zimmer A."/>
            <person name="Zwirko Z."/>
            <person name="Jaffe D.B."/>
            <person name="Alvarez P."/>
            <person name="Brockman W."/>
            <person name="Butler J."/>
            <person name="Chin C."/>
            <person name="Gnerre S."/>
            <person name="MacCallum I."/>
            <person name="Graves J.A."/>
            <person name="Ponting C.P."/>
            <person name="Breen M."/>
            <person name="Samollow P.B."/>
            <person name="Lander E.S."/>
            <person name="Lindblad-Toh K."/>
        </authorList>
    </citation>
    <scope>NUCLEOTIDE SEQUENCE [LARGE SCALE GENOMIC DNA]</scope>
</reference>
<evidence type="ECO:0000313" key="2">
    <source>
        <dbReference type="Ensembl" id="ENSMODP00000003637.3"/>
    </source>
</evidence>
<dbReference type="HOGENOM" id="CLU_128811_0_0_1"/>
<reference evidence="2" key="3">
    <citation type="submission" date="2025-09" db="UniProtKB">
        <authorList>
            <consortium name="Ensembl"/>
        </authorList>
    </citation>
    <scope>IDENTIFICATION</scope>
</reference>
<dbReference type="GeneID" id="103104934"/>
<dbReference type="AlphaFoldDB" id="F6Q4B9"/>
<dbReference type="Bgee" id="ENSMODG00000002993">
    <property type="expression patterns" value="Expressed in spermatid and 9 other cell types or tissues"/>
</dbReference>
<dbReference type="Proteomes" id="UP000002280">
    <property type="component" value="Chromosome 1"/>
</dbReference>
<feature type="region of interest" description="Disordered" evidence="1">
    <location>
        <begin position="1"/>
        <end position="38"/>
    </location>
</feature>
<dbReference type="InterPro" id="IPR029296">
    <property type="entry name" value="Bcl-2-like_put"/>
</dbReference>
<feature type="compositionally biased region" description="Low complexity" evidence="1">
    <location>
        <begin position="76"/>
        <end position="88"/>
    </location>
</feature>
<dbReference type="PANTHER" id="PTHR37335">
    <property type="entry name" value="RIKEN CDNA 1700003F12 GENE"/>
    <property type="match status" value="1"/>
</dbReference>
<dbReference type="OMA" id="WKQFLNH"/>
<name>F6Q4B9_MONDO</name>
<dbReference type="CTD" id="140529613"/>